<keyword evidence="4" id="KW-1185">Reference proteome</keyword>
<accession>A0A835XR44</accession>
<comment type="caution">
    <text evidence="3">The sequence shown here is derived from an EMBL/GenBank/DDBJ whole genome shotgun (WGS) entry which is preliminary data.</text>
</comment>
<evidence type="ECO:0000313" key="3">
    <source>
        <dbReference type="EMBL" id="KAG2488115.1"/>
    </source>
</evidence>
<evidence type="ECO:0000313" key="4">
    <source>
        <dbReference type="Proteomes" id="UP000612055"/>
    </source>
</evidence>
<feature type="region of interest" description="Disordered" evidence="2">
    <location>
        <begin position="110"/>
        <end position="134"/>
    </location>
</feature>
<protein>
    <submittedName>
        <fullName evidence="3">Uncharacterized protein</fullName>
    </submittedName>
</protein>
<reference evidence="3" key="1">
    <citation type="journal article" date="2020" name="bioRxiv">
        <title>Comparative genomics of Chlamydomonas.</title>
        <authorList>
            <person name="Craig R.J."/>
            <person name="Hasan A.R."/>
            <person name="Ness R.W."/>
            <person name="Keightley P.D."/>
        </authorList>
    </citation>
    <scope>NUCLEOTIDE SEQUENCE</scope>
    <source>
        <strain evidence="3">CCAP 11/70</strain>
    </source>
</reference>
<sequence>MALDNYSAGELVAFLDHDDLPPAPLTRKEIREAVVLEAVRKTEVKKEEQFQKLITTLTSQREAEREDAQDTIQKLEAQNAALSERLDGGDAKAVWEVVEKVYHKHYAEAKAEGKKEAYSGPGALISSTAKLNLQ</sequence>
<name>A0A835XR44_9CHLO</name>
<feature type="coiled-coil region" evidence="1">
    <location>
        <begin position="58"/>
        <end position="92"/>
    </location>
</feature>
<gene>
    <name evidence="3" type="ORF">HYH03_013263</name>
</gene>
<keyword evidence="1" id="KW-0175">Coiled coil</keyword>
<dbReference type="AlphaFoldDB" id="A0A835XR44"/>
<dbReference type="Proteomes" id="UP000612055">
    <property type="component" value="Unassembled WGS sequence"/>
</dbReference>
<evidence type="ECO:0000256" key="2">
    <source>
        <dbReference type="SAM" id="MobiDB-lite"/>
    </source>
</evidence>
<dbReference type="EMBL" id="JAEHOE010000087">
    <property type="protein sequence ID" value="KAG2488115.1"/>
    <property type="molecule type" value="Genomic_DNA"/>
</dbReference>
<proteinExistence type="predicted"/>
<organism evidence="3 4">
    <name type="scientific">Edaphochlamys debaryana</name>
    <dbReference type="NCBI Taxonomy" id="47281"/>
    <lineage>
        <taxon>Eukaryota</taxon>
        <taxon>Viridiplantae</taxon>
        <taxon>Chlorophyta</taxon>
        <taxon>core chlorophytes</taxon>
        <taxon>Chlorophyceae</taxon>
        <taxon>CS clade</taxon>
        <taxon>Chlamydomonadales</taxon>
        <taxon>Chlamydomonadales incertae sedis</taxon>
        <taxon>Edaphochlamys</taxon>
    </lineage>
</organism>
<feature type="compositionally biased region" description="Polar residues" evidence="2">
    <location>
        <begin position="125"/>
        <end position="134"/>
    </location>
</feature>
<evidence type="ECO:0000256" key="1">
    <source>
        <dbReference type="SAM" id="Coils"/>
    </source>
</evidence>